<keyword evidence="2" id="KW-1185">Reference proteome</keyword>
<name>A0A0L0V681_9BASI</name>
<evidence type="ECO:0000313" key="2">
    <source>
        <dbReference type="Proteomes" id="UP000054564"/>
    </source>
</evidence>
<dbReference type="EMBL" id="AJIL01000109">
    <property type="protein sequence ID" value="KNE94787.1"/>
    <property type="molecule type" value="Genomic_DNA"/>
</dbReference>
<protein>
    <submittedName>
        <fullName evidence="1">Uncharacterized protein</fullName>
    </submittedName>
</protein>
<sequence length="164" mass="17445">MTCRGERCYSDHRCVIAIAARRSMGIVAPRLALPVEGVLGGSGAKSGLATRFSPAGGDALMLPVFSQKLTIKSFEACPATREKRAVERELGVKGKRGKAARSSGLLKWVSRSGFSGTLSRIDISLRFPVNFNRCLMRAKAVGLIARSVRQSNGSAPSGKLPKAN</sequence>
<evidence type="ECO:0000313" key="1">
    <source>
        <dbReference type="EMBL" id="KNE94787.1"/>
    </source>
</evidence>
<dbReference type="Proteomes" id="UP000054564">
    <property type="component" value="Unassembled WGS sequence"/>
</dbReference>
<reference evidence="2" key="1">
    <citation type="submission" date="2014-03" db="EMBL/GenBank/DDBJ databases">
        <title>The Genome Sequence of Puccinia striiformis f. sp. tritici PST-78.</title>
        <authorList>
            <consortium name="The Broad Institute Genome Sequencing Platform"/>
            <person name="Cuomo C."/>
            <person name="Hulbert S."/>
            <person name="Chen X."/>
            <person name="Walker B."/>
            <person name="Young S.K."/>
            <person name="Zeng Q."/>
            <person name="Gargeya S."/>
            <person name="Fitzgerald M."/>
            <person name="Haas B."/>
            <person name="Abouelleil A."/>
            <person name="Alvarado L."/>
            <person name="Arachchi H.M."/>
            <person name="Berlin A.M."/>
            <person name="Chapman S.B."/>
            <person name="Goldberg J."/>
            <person name="Griggs A."/>
            <person name="Gujja S."/>
            <person name="Hansen M."/>
            <person name="Howarth C."/>
            <person name="Imamovic A."/>
            <person name="Larimer J."/>
            <person name="McCowan C."/>
            <person name="Montmayeur A."/>
            <person name="Murphy C."/>
            <person name="Neiman D."/>
            <person name="Pearson M."/>
            <person name="Priest M."/>
            <person name="Roberts A."/>
            <person name="Saif S."/>
            <person name="Shea T."/>
            <person name="Sisk P."/>
            <person name="Sykes S."/>
            <person name="Wortman J."/>
            <person name="Nusbaum C."/>
            <person name="Birren B."/>
        </authorList>
    </citation>
    <scope>NUCLEOTIDE SEQUENCE [LARGE SCALE GENOMIC DNA]</scope>
    <source>
        <strain evidence="2">race PST-78</strain>
    </source>
</reference>
<comment type="caution">
    <text evidence="1">The sequence shown here is derived from an EMBL/GenBank/DDBJ whole genome shotgun (WGS) entry which is preliminary data.</text>
</comment>
<gene>
    <name evidence="1" type="ORF">PSTG_11879</name>
</gene>
<accession>A0A0L0V681</accession>
<organism evidence="1 2">
    <name type="scientific">Puccinia striiformis f. sp. tritici PST-78</name>
    <dbReference type="NCBI Taxonomy" id="1165861"/>
    <lineage>
        <taxon>Eukaryota</taxon>
        <taxon>Fungi</taxon>
        <taxon>Dikarya</taxon>
        <taxon>Basidiomycota</taxon>
        <taxon>Pucciniomycotina</taxon>
        <taxon>Pucciniomycetes</taxon>
        <taxon>Pucciniales</taxon>
        <taxon>Pucciniaceae</taxon>
        <taxon>Puccinia</taxon>
    </lineage>
</organism>
<dbReference type="AlphaFoldDB" id="A0A0L0V681"/>
<proteinExistence type="predicted"/>